<dbReference type="VEuPathDB" id="FungiDB:PSHT_12001"/>
<organism evidence="9 10">
    <name type="scientific">Puccinia striiformis</name>
    <dbReference type="NCBI Taxonomy" id="27350"/>
    <lineage>
        <taxon>Eukaryota</taxon>
        <taxon>Fungi</taxon>
        <taxon>Dikarya</taxon>
        <taxon>Basidiomycota</taxon>
        <taxon>Pucciniomycotina</taxon>
        <taxon>Pucciniomycetes</taxon>
        <taxon>Pucciniales</taxon>
        <taxon>Pucciniaceae</taxon>
        <taxon>Puccinia</taxon>
    </lineage>
</organism>
<feature type="transmembrane region" description="Helical" evidence="8">
    <location>
        <begin position="122"/>
        <end position="144"/>
    </location>
</feature>
<dbReference type="Gene3D" id="1.10.357.140">
    <property type="entry name" value="UbiA prenyltransferase"/>
    <property type="match status" value="1"/>
</dbReference>
<keyword evidence="4" id="KW-0808">Transferase</keyword>
<evidence type="ECO:0000256" key="1">
    <source>
        <dbReference type="ARBA" id="ARBA00001946"/>
    </source>
</evidence>
<dbReference type="EMBL" id="PKSM01000210">
    <property type="protein sequence ID" value="POW02691.1"/>
    <property type="molecule type" value="Genomic_DNA"/>
</dbReference>
<evidence type="ECO:0000256" key="8">
    <source>
        <dbReference type="SAM" id="Phobius"/>
    </source>
</evidence>
<keyword evidence="10" id="KW-1185">Reference proteome</keyword>
<gene>
    <name evidence="9" type="ORF">PSHT_12001</name>
</gene>
<keyword evidence="5 8" id="KW-0812">Transmembrane</keyword>
<sequence>MYPICVIGRPLGRLSAKSQAAFCGLTRGNLQSSNSPVANSIPSPQVISLVHEKFDDIPSATEGSWVGLTRTGFACLRLARLHTLMAWAIFPAPAIYTVILYHSSPAAMALDASEKILACMRLSVVMFMCVLSYRAAGLAWDDLIDREFDAQVTRSMTRPLPAGDISVDGALLYIIFQIGCTVILLQALTGPEVFLSFMVSGALFGIYPYLKVCLLAKTIIVYHSPPVMTIQYREAHGDMNIIQRWTHYTQLFGALLIAMGVIQGWLACATIYHPVPGLNPGWAHAIAIIQRDWLQLVPIFLMEFAYELAHELIYGCQDTAEDIMIGLHSLSILCGYEDSRTLGTSLMGCFCCFLAYCGIKADVVGWQASVIPPLMLVYWTSQLDLSTPAQCGKWAGSAIKVKVVVTLVLMACFVQKETDLLELIRSSLGHLAQNASPLS</sequence>
<dbReference type="Pfam" id="PF01040">
    <property type="entry name" value="UbiA"/>
    <property type="match status" value="2"/>
</dbReference>
<evidence type="ECO:0000313" key="9">
    <source>
        <dbReference type="EMBL" id="POW02691.1"/>
    </source>
</evidence>
<dbReference type="OrthoDB" id="18170at2759"/>
<evidence type="ECO:0000256" key="2">
    <source>
        <dbReference type="ARBA" id="ARBA00004141"/>
    </source>
</evidence>
<evidence type="ECO:0000256" key="5">
    <source>
        <dbReference type="ARBA" id="ARBA00022692"/>
    </source>
</evidence>
<keyword evidence="6 8" id="KW-1133">Transmembrane helix</keyword>
<evidence type="ECO:0000313" key="10">
    <source>
        <dbReference type="Proteomes" id="UP000238274"/>
    </source>
</evidence>
<comment type="similarity">
    <text evidence="3">Belongs to the UbiA prenyltransferase family.</text>
</comment>
<reference evidence="10" key="2">
    <citation type="journal article" date="2018" name="BMC Genomics">
        <title>Genomic insights into host adaptation between the wheat stripe rust pathogen (Puccinia striiformis f. sp. tritici) and the barley stripe rust pathogen (Puccinia striiformis f. sp. hordei).</title>
        <authorList>
            <person name="Xia C."/>
            <person name="Wang M."/>
            <person name="Yin C."/>
            <person name="Cornejo O.E."/>
            <person name="Hulbert S.H."/>
            <person name="Chen X."/>
        </authorList>
    </citation>
    <scope>NUCLEOTIDE SEQUENCE [LARGE SCALE GENOMIC DNA]</scope>
    <source>
        <strain evidence="10">93TX-2</strain>
    </source>
</reference>
<dbReference type="VEuPathDB" id="FungiDB:PSTT_09585"/>
<dbReference type="InterPro" id="IPR039653">
    <property type="entry name" value="Prenyltransferase"/>
</dbReference>
<dbReference type="Proteomes" id="UP000238274">
    <property type="component" value="Unassembled WGS sequence"/>
</dbReference>
<accession>A0A2S4UZL2</accession>
<feature type="transmembrane region" description="Helical" evidence="8">
    <location>
        <begin position="84"/>
        <end position="102"/>
    </location>
</feature>
<comment type="caution">
    <text evidence="9">The sequence shown here is derived from an EMBL/GenBank/DDBJ whole genome shotgun (WGS) entry which is preliminary data.</text>
</comment>
<evidence type="ECO:0000256" key="6">
    <source>
        <dbReference type="ARBA" id="ARBA00022989"/>
    </source>
</evidence>
<dbReference type="InterPro" id="IPR044878">
    <property type="entry name" value="UbiA_sf"/>
</dbReference>
<protein>
    <submittedName>
        <fullName evidence="9">Uncharacterized protein</fullName>
    </submittedName>
</protein>
<dbReference type="PANTHER" id="PTHR11048:SF28">
    <property type="entry name" value="4-HYDROXYBENZOATE POLYPRENYLTRANSFERASE, MITOCHONDRIAL"/>
    <property type="match status" value="1"/>
</dbReference>
<name>A0A2S4UZL2_9BASI</name>
<feature type="transmembrane region" description="Helical" evidence="8">
    <location>
        <begin position="251"/>
        <end position="272"/>
    </location>
</feature>
<dbReference type="GO" id="GO:0016765">
    <property type="term" value="F:transferase activity, transferring alkyl or aryl (other than methyl) groups"/>
    <property type="evidence" value="ECO:0007669"/>
    <property type="project" value="InterPro"/>
</dbReference>
<evidence type="ECO:0000256" key="4">
    <source>
        <dbReference type="ARBA" id="ARBA00022679"/>
    </source>
</evidence>
<dbReference type="PANTHER" id="PTHR11048">
    <property type="entry name" value="PRENYLTRANSFERASES"/>
    <property type="match status" value="1"/>
</dbReference>
<dbReference type="InterPro" id="IPR000537">
    <property type="entry name" value="UbiA_prenyltransferase"/>
</dbReference>
<feature type="transmembrane region" description="Helical" evidence="8">
    <location>
        <begin position="193"/>
        <end position="210"/>
    </location>
</feature>
<keyword evidence="7 8" id="KW-0472">Membrane</keyword>
<reference evidence="9 10" key="1">
    <citation type="submission" date="2017-12" db="EMBL/GenBank/DDBJ databases">
        <title>Gene loss provides genomic basis for host adaptation in cereal stripe rust fungi.</title>
        <authorList>
            <person name="Xia C."/>
        </authorList>
    </citation>
    <scope>NUCLEOTIDE SEQUENCE [LARGE SCALE GENOMIC DNA]</scope>
    <source>
        <strain evidence="9 10">93TX-2</strain>
    </source>
</reference>
<dbReference type="GO" id="GO:0005886">
    <property type="term" value="C:plasma membrane"/>
    <property type="evidence" value="ECO:0007669"/>
    <property type="project" value="TreeGrafter"/>
</dbReference>
<proteinExistence type="inferred from homology"/>
<dbReference type="Gene3D" id="1.20.120.1780">
    <property type="entry name" value="UbiA prenyltransferase"/>
    <property type="match status" value="1"/>
</dbReference>
<reference evidence="10" key="3">
    <citation type="journal article" date="2018" name="Mol. Plant Microbe Interact.">
        <title>Genome sequence resources for the wheat stripe rust pathogen (Puccinia striiformis f. sp. tritici) and the barley stripe rust pathogen (Puccinia striiformis f. sp. hordei).</title>
        <authorList>
            <person name="Xia C."/>
            <person name="Wang M."/>
            <person name="Yin C."/>
            <person name="Cornejo O.E."/>
            <person name="Hulbert S.H."/>
            <person name="Chen X."/>
        </authorList>
    </citation>
    <scope>NUCLEOTIDE SEQUENCE [LARGE SCALE GENOMIC DNA]</scope>
    <source>
        <strain evidence="10">93TX-2</strain>
    </source>
</reference>
<feature type="transmembrane region" description="Helical" evidence="8">
    <location>
        <begin position="165"/>
        <end position="187"/>
    </location>
</feature>
<dbReference type="AlphaFoldDB" id="A0A2S4UZL2"/>
<comment type="subcellular location">
    <subcellularLocation>
        <location evidence="2">Membrane</location>
        <topology evidence="2">Multi-pass membrane protein</topology>
    </subcellularLocation>
</comment>
<evidence type="ECO:0000256" key="3">
    <source>
        <dbReference type="ARBA" id="ARBA00005985"/>
    </source>
</evidence>
<comment type="cofactor">
    <cofactor evidence="1">
        <name>Mg(2+)</name>
        <dbReference type="ChEBI" id="CHEBI:18420"/>
    </cofactor>
</comment>
<evidence type="ECO:0000256" key="7">
    <source>
        <dbReference type="ARBA" id="ARBA00023136"/>
    </source>
</evidence>